<keyword evidence="2" id="KW-1185">Reference proteome</keyword>
<comment type="caution">
    <text evidence="1">The sequence shown here is derived from an EMBL/GenBank/DDBJ whole genome shotgun (WGS) entry which is preliminary data.</text>
</comment>
<organism evidence="1 2">
    <name type="scientific">Cucurbitaria berberidis CBS 394.84</name>
    <dbReference type="NCBI Taxonomy" id="1168544"/>
    <lineage>
        <taxon>Eukaryota</taxon>
        <taxon>Fungi</taxon>
        <taxon>Dikarya</taxon>
        <taxon>Ascomycota</taxon>
        <taxon>Pezizomycotina</taxon>
        <taxon>Dothideomycetes</taxon>
        <taxon>Pleosporomycetidae</taxon>
        <taxon>Pleosporales</taxon>
        <taxon>Pleosporineae</taxon>
        <taxon>Cucurbitariaceae</taxon>
        <taxon>Cucurbitaria</taxon>
    </lineage>
</organism>
<dbReference type="RefSeq" id="XP_040785198.1">
    <property type="nucleotide sequence ID" value="XM_040938083.1"/>
</dbReference>
<name>A0A9P4GCE4_9PLEO</name>
<evidence type="ECO:0000313" key="1">
    <source>
        <dbReference type="EMBL" id="KAF1842635.1"/>
    </source>
</evidence>
<dbReference type="AlphaFoldDB" id="A0A9P4GCE4"/>
<dbReference type="Proteomes" id="UP000800039">
    <property type="component" value="Unassembled WGS sequence"/>
</dbReference>
<dbReference type="OrthoDB" id="3686512at2759"/>
<dbReference type="EMBL" id="ML976618">
    <property type="protein sequence ID" value="KAF1842635.1"/>
    <property type="molecule type" value="Genomic_DNA"/>
</dbReference>
<reference evidence="1" key="1">
    <citation type="submission" date="2020-01" db="EMBL/GenBank/DDBJ databases">
        <authorList>
            <consortium name="DOE Joint Genome Institute"/>
            <person name="Haridas S."/>
            <person name="Albert R."/>
            <person name="Binder M."/>
            <person name="Bloem J."/>
            <person name="Labutti K."/>
            <person name="Salamov A."/>
            <person name="Andreopoulos B."/>
            <person name="Baker S.E."/>
            <person name="Barry K."/>
            <person name="Bills G."/>
            <person name="Bluhm B.H."/>
            <person name="Cannon C."/>
            <person name="Castanera R."/>
            <person name="Culley D.E."/>
            <person name="Daum C."/>
            <person name="Ezra D."/>
            <person name="Gonzalez J.B."/>
            <person name="Henrissat B."/>
            <person name="Kuo A."/>
            <person name="Liang C."/>
            <person name="Lipzen A."/>
            <person name="Lutzoni F."/>
            <person name="Magnuson J."/>
            <person name="Mondo S."/>
            <person name="Nolan M."/>
            <person name="Ohm R."/>
            <person name="Pangilinan J."/>
            <person name="Park H.-J."/>
            <person name="Ramirez L."/>
            <person name="Alfaro M."/>
            <person name="Sun H."/>
            <person name="Tritt A."/>
            <person name="Yoshinaga Y."/>
            <person name="Zwiers L.-H."/>
            <person name="Turgeon B.G."/>
            <person name="Goodwin S.B."/>
            <person name="Spatafora J.W."/>
            <person name="Crous P.W."/>
            <person name="Grigoriev I.V."/>
        </authorList>
    </citation>
    <scope>NUCLEOTIDE SEQUENCE</scope>
    <source>
        <strain evidence="1">CBS 394.84</strain>
    </source>
</reference>
<evidence type="ECO:0000313" key="2">
    <source>
        <dbReference type="Proteomes" id="UP000800039"/>
    </source>
</evidence>
<protein>
    <submittedName>
        <fullName evidence="1">Uncharacterized protein</fullName>
    </submittedName>
</protein>
<sequence>MIAGYCPICEIQMSLKFLGAIADALQEAGGPWNRNRPTKNKYPVLRQGWHLGRLQLQGVIDLLEVSVKYEARWDAEHRDKVAAARRTNSSTKALQVAEMEHRYPALISKTVARGTKRKSSVPDVNFQEIMATPTNPAHMLLFATTLQKEFDELHEGVSLRPGQSQGLVGSHPGVKVISDFLENFQEQQHGHREELKEMVHYADAMIVLVNENKVLDVFLSHSDYIEDENYEDDEVDQSRWTCLGEVLANVEAG</sequence>
<gene>
    <name evidence="1" type="ORF">K460DRAFT_420514</name>
</gene>
<proteinExistence type="predicted"/>
<accession>A0A9P4GCE4</accession>
<dbReference type="GeneID" id="63855333"/>